<evidence type="ECO:0000313" key="2">
    <source>
        <dbReference type="Proteomes" id="UP000501003"/>
    </source>
</evidence>
<proteinExistence type="predicted"/>
<dbReference type="AlphaFoldDB" id="A0A7D4TQV4"/>
<dbReference type="KEGG" id="aqg:HRU87_01300"/>
<gene>
    <name evidence="1" type="ORF">HRU87_01300</name>
</gene>
<organism evidence="1 2">
    <name type="scientific">Aquiluna borgnonia</name>
    <dbReference type="NCBI Taxonomy" id="2499157"/>
    <lineage>
        <taxon>Bacteria</taxon>
        <taxon>Bacillati</taxon>
        <taxon>Actinomycetota</taxon>
        <taxon>Actinomycetes</taxon>
        <taxon>Micrococcales</taxon>
        <taxon>Microbacteriaceae</taxon>
        <taxon>Luna cluster</taxon>
        <taxon>Luna-1 subcluster</taxon>
        <taxon>Aquiluna</taxon>
    </lineage>
</organism>
<protein>
    <submittedName>
        <fullName evidence="1">Uncharacterized protein</fullName>
    </submittedName>
</protein>
<accession>A0A7D4TQV4</accession>
<reference evidence="1 2" key="1">
    <citation type="submission" date="2020-05" db="EMBL/GenBank/DDBJ databases">
        <title>Aquirufa sp. strain 15G-AUS-rot a new Aquirufa species.</title>
        <authorList>
            <person name="Pitt A."/>
            <person name="Hahn M.W."/>
        </authorList>
    </citation>
    <scope>NUCLEOTIDE SEQUENCE [LARGE SCALE GENOMIC DNA]</scope>
    <source>
        <strain evidence="1 2">15G-AUS-rot</strain>
    </source>
</reference>
<evidence type="ECO:0000313" key="1">
    <source>
        <dbReference type="EMBL" id="QKJ24873.1"/>
    </source>
</evidence>
<dbReference type="RefSeq" id="WP_173493170.1">
    <property type="nucleotide sequence ID" value="NZ_CP054056.1"/>
</dbReference>
<name>A0A7D4TQV4_9MICO</name>
<keyword evidence="2" id="KW-1185">Reference proteome</keyword>
<sequence>MKQYSYDEILELLAVSPADELEQAAALAVVAASIRESRKLGRIALGKPRSSWHKNQDMLRAGLSGNWSSPLR</sequence>
<dbReference type="Proteomes" id="UP000501003">
    <property type="component" value="Chromosome"/>
</dbReference>
<dbReference type="EMBL" id="CP054056">
    <property type="protein sequence ID" value="QKJ24873.1"/>
    <property type="molecule type" value="Genomic_DNA"/>
</dbReference>